<evidence type="ECO:0000313" key="2">
    <source>
        <dbReference type="Proteomes" id="UP000198263"/>
    </source>
</evidence>
<keyword evidence="2" id="KW-1185">Reference proteome</keyword>
<dbReference type="AlphaFoldDB" id="A0A658R5J7"/>
<gene>
    <name evidence="1" type="ORF">AWB72_05633</name>
</gene>
<dbReference type="EMBL" id="FCNV02000031">
    <property type="protein sequence ID" value="SAL52753.1"/>
    <property type="molecule type" value="Genomic_DNA"/>
</dbReference>
<dbReference type="Proteomes" id="UP000198263">
    <property type="component" value="Unassembled WGS sequence"/>
</dbReference>
<protein>
    <submittedName>
        <fullName evidence="1">Uncharacterized protein</fullName>
    </submittedName>
</protein>
<reference evidence="1 2" key="1">
    <citation type="submission" date="2016-01" db="EMBL/GenBank/DDBJ databases">
        <authorList>
            <person name="Peeters C."/>
        </authorList>
    </citation>
    <scope>NUCLEOTIDE SEQUENCE [LARGE SCALE GENOMIC DNA]</scope>
    <source>
        <strain evidence="1">LMG 29315</strain>
    </source>
</reference>
<evidence type="ECO:0000313" key="1">
    <source>
        <dbReference type="EMBL" id="SAL52753.1"/>
    </source>
</evidence>
<name>A0A658R5J7_9BURK</name>
<comment type="caution">
    <text evidence="1">The sequence shown here is derived from an EMBL/GenBank/DDBJ whole genome shotgun (WGS) entry which is preliminary data.</text>
</comment>
<sequence length="74" mass="7826">MMRSLGAESRALAGIKAPRELADEQLGRGYDIDPSSAAKLADINQSYFETDPMVVTLIGGMLVATLSFSESSCA</sequence>
<accession>A0A658R5J7</accession>
<organism evidence="1 2">
    <name type="scientific">Caballeronia concitans</name>
    <dbReference type="NCBI Taxonomy" id="1777133"/>
    <lineage>
        <taxon>Bacteria</taxon>
        <taxon>Pseudomonadati</taxon>
        <taxon>Pseudomonadota</taxon>
        <taxon>Betaproteobacteria</taxon>
        <taxon>Burkholderiales</taxon>
        <taxon>Burkholderiaceae</taxon>
        <taxon>Caballeronia</taxon>
    </lineage>
</organism>
<proteinExistence type="predicted"/>